<keyword evidence="3" id="KW-1003">Cell membrane</keyword>
<sequence length="479" mass="50263">MKQDTTLTALLWIVAAGFFMQALDTTIVNTALPAMAASLGENPLRMQPVVVAYSLTMAMLTPASGWLADRFGTQRVYFVAILLFVLGSICCAMAHTLAQLVLARVLQGAGGSMLLPVGRLAVLRTFPAERYLAALAFVSIAGQVGPMIGPVLGGWLVQVASWHWIFLINVPIGVVGSLAVRRYLPRPAKDELTHTGFDWPGFALLSAAMVSFTLALDHPFSDTGWDVSVGLALLCVATTLGYWPYARRCAAPLFPLELFETRSFSLGLLGNLVARIGSSAVPFLLPLLLQVAMGYSPLASGLMMLPVALSGVVVKRMVTPLVQRYGYTRFLIVNTVVVGASIASFALFGPGWPVWLGLVQLAVFGGANSMQFAAMNSVTLKDLGARRASAGNGLFSMAQMLALGLGVTIGGQLLALFGHLAGRAGEAGASGAVAGFRLTFVCVGLITLASALVFRRVEDAAAARRSGGASGASATDLKP</sequence>
<feature type="transmembrane region" description="Helical" evidence="7">
    <location>
        <begin position="101"/>
        <end position="122"/>
    </location>
</feature>
<feature type="domain" description="Major facilitator superfamily (MFS) profile" evidence="8">
    <location>
        <begin position="10"/>
        <end position="462"/>
    </location>
</feature>
<evidence type="ECO:0000256" key="1">
    <source>
        <dbReference type="ARBA" id="ARBA00004651"/>
    </source>
</evidence>
<dbReference type="InterPro" id="IPR020846">
    <property type="entry name" value="MFS_dom"/>
</dbReference>
<name>A0A5E4TIG2_9BURK</name>
<protein>
    <submittedName>
        <fullName evidence="9">EmrB/QacA subfamily drug resistance transporter</fullName>
    </submittedName>
</protein>
<evidence type="ECO:0000256" key="6">
    <source>
        <dbReference type="ARBA" id="ARBA00023136"/>
    </source>
</evidence>
<keyword evidence="6 7" id="KW-0472">Membrane</keyword>
<dbReference type="InterPro" id="IPR011701">
    <property type="entry name" value="MFS"/>
</dbReference>
<feature type="transmembrane region" description="Helical" evidence="7">
    <location>
        <begin position="266"/>
        <end position="289"/>
    </location>
</feature>
<feature type="transmembrane region" description="Helical" evidence="7">
    <location>
        <begin position="295"/>
        <end position="314"/>
    </location>
</feature>
<evidence type="ECO:0000313" key="9">
    <source>
        <dbReference type="EMBL" id="VVD86268.1"/>
    </source>
</evidence>
<evidence type="ECO:0000259" key="8">
    <source>
        <dbReference type="PROSITE" id="PS50850"/>
    </source>
</evidence>
<dbReference type="PRINTS" id="PR01036">
    <property type="entry name" value="TCRTETB"/>
</dbReference>
<keyword evidence="10" id="KW-1185">Reference proteome</keyword>
<dbReference type="NCBIfam" id="TIGR00711">
    <property type="entry name" value="efflux_EmrB"/>
    <property type="match status" value="1"/>
</dbReference>
<feature type="transmembrane region" description="Helical" evidence="7">
    <location>
        <begin position="394"/>
        <end position="414"/>
    </location>
</feature>
<evidence type="ECO:0000313" key="10">
    <source>
        <dbReference type="Proteomes" id="UP000367825"/>
    </source>
</evidence>
<dbReference type="GO" id="GO:0005886">
    <property type="term" value="C:plasma membrane"/>
    <property type="evidence" value="ECO:0007669"/>
    <property type="project" value="UniProtKB-SubCell"/>
</dbReference>
<dbReference type="Gene3D" id="1.20.1720.10">
    <property type="entry name" value="Multidrug resistance protein D"/>
    <property type="match status" value="1"/>
</dbReference>
<feature type="transmembrane region" description="Helical" evidence="7">
    <location>
        <begin position="434"/>
        <end position="454"/>
    </location>
</feature>
<dbReference type="InterPro" id="IPR004638">
    <property type="entry name" value="EmrB-like"/>
</dbReference>
<evidence type="ECO:0000256" key="5">
    <source>
        <dbReference type="ARBA" id="ARBA00022989"/>
    </source>
</evidence>
<feature type="transmembrane region" description="Helical" evidence="7">
    <location>
        <begin position="196"/>
        <end position="215"/>
    </location>
</feature>
<dbReference type="SUPFAM" id="SSF103473">
    <property type="entry name" value="MFS general substrate transporter"/>
    <property type="match status" value="1"/>
</dbReference>
<dbReference type="AlphaFoldDB" id="A0A5E4TIG2"/>
<feature type="transmembrane region" description="Helical" evidence="7">
    <location>
        <begin position="326"/>
        <end position="348"/>
    </location>
</feature>
<feature type="transmembrane region" description="Helical" evidence="7">
    <location>
        <begin position="46"/>
        <end position="68"/>
    </location>
</feature>
<evidence type="ECO:0000256" key="3">
    <source>
        <dbReference type="ARBA" id="ARBA00022475"/>
    </source>
</evidence>
<feature type="transmembrane region" description="Helical" evidence="7">
    <location>
        <begin position="134"/>
        <end position="156"/>
    </location>
</feature>
<dbReference type="EMBL" id="CABPSC010000004">
    <property type="protein sequence ID" value="VVD86268.1"/>
    <property type="molecule type" value="Genomic_DNA"/>
</dbReference>
<evidence type="ECO:0000256" key="2">
    <source>
        <dbReference type="ARBA" id="ARBA00022448"/>
    </source>
</evidence>
<comment type="subcellular location">
    <subcellularLocation>
        <location evidence="1">Cell membrane</location>
        <topology evidence="1">Multi-pass membrane protein</topology>
    </subcellularLocation>
</comment>
<dbReference type="InterPro" id="IPR036259">
    <property type="entry name" value="MFS_trans_sf"/>
</dbReference>
<dbReference type="GO" id="GO:0022857">
    <property type="term" value="F:transmembrane transporter activity"/>
    <property type="evidence" value="ECO:0007669"/>
    <property type="project" value="InterPro"/>
</dbReference>
<feature type="transmembrane region" description="Helical" evidence="7">
    <location>
        <begin position="75"/>
        <end position="95"/>
    </location>
</feature>
<reference evidence="9 10" key="1">
    <citation type="submission" date="2019-08" db="EMBL/GenBank/DDBJ databases">
        <authorList>
            <person name="Peeters C."/>
        </authorList>
    </citation>
    <scope>NUCLEOTIDE SEQUENCE [LARGE SCALE GENOMIC DNA]</scope>
    <source>
        <strain evidence="9 10">LMG 31109</strain>
    </source>
</reference>
<feature type="transmembrane region" description="Helical" evidence="7">
    <location>
        <begin position="227"/>
        <end position="245"/>
    </location>
</feature>
<dbReference type="Pfam" id="PF07690">
    <property type="entry name" value="MFS_1"/>
    <property type="match status" value="1"/>
</dbReference>
<dbReference type="CDD" id="cd17503">
    <property type="entry name" value="MFS_LmrB_MDR_like"/>
    <property type="match status" value="1"/>
</dbReference>
<keyword evidence="2" id="KW-0813">Transport</keyword>
<feature type="transmembrane region" description="Helical" evidence="7">
    <location>
        <begin position="162"/>
        <end position="184"/>
    </location>
</feature>
<dbReference type="NCBIfam" id="NF007799">
    <property type="entry name" value="PRK10504.1"/>
    <property type="match status" value="1"/>
</dbReference>
<dbReference type="PANTHER" id="PTHR42718:SF46">
    <property type="entry name" value="BLR6921 PROTEIN"/>
    <property type="match status" value="1"/>
</dbReference>
<evidence type="ECO:0000256" key="4">
    <source>
        <dbReference type="ARBA" id="ARBA00022692"/>
    </source>
</evidence>
<accession>A0A5E4TIG2</accession>
<keyword evidence="5 7" id="KW-1133">Transmembrane helix</keyword>
<evidence type="ECO:0000256" key="7">
    <source>
        <dbReference type="SAM" id="Phobius"/>
    </source>
</evidence>
<keyword evidence="4 7" id="KW-0812">Transmembrane</keyword>
<dbReference type="Proteomes" id="UP000367825">
    <property type="component" value="Unassembled WGS sequence"/>
</dbReference>
<feature type="transmembrane region" description="Helical" evidence="7">
    <location>
        <begin position="354"/>
        <end position="374"/>
    </location>
</feature>
<proteinExistence type="predicted"/>
<dbReference type="PROSITE" id="PS50850">
    <property type="entry name" value="MFS"/>
    <property type="match status" value="1"/>
</dbReference>
<organism evidence="9 10">
    <name type="scientific">Pandoraea nosoerga</name>
    <dbReference type="NCBI Taxonomy" id="2508296"/>
    <lineage>
        <taxon>Bacteria</taxon>
        <taxon>Pseudomonadati</taxon>
        <taxon>Pseudomonadota</taxon>
        <taxon>Betaproteobacteria</taxon>
        <taxon>Burkholderiales</taxon>
        <taxon>Burkholderiaceae</taxon>
        <taxon>Pandoraea</taxon>
    </lineage>
</organism>
<gene>
    <name evidence="9" type="ORF">PNO31109_01363</name>
</gene>
<dbReference type="Gene3D" id="1.20.1250.20">
    <property type="entry name" value="MFS general substrate transporter like domains"/>
    <property type="match status" value="1"/>
</dbReference>
<dbReference type="PANTHER" id="PTHR42718">
    <property type="entry name" value="MAJOR FACILITATOR SUPERFAMILY MULTIDRUG TRANSPORTER MFSC"/>
    <property type="match status" value="1"/>
</dbReference>